<keyword evidence="2 3" id="KW-0732">Signal</keyword>
<proteinExistence type="inferred from homology"/>
<name>A0ABU8DVJ4_9ACTN</name>
<dbReference type="PANTHER" id="PTHR47235">
    <property type="entry name" value="BLR6548 PROTEIN"/>
    <property type="match status" value="1"/>
</dbReference>
<evidence type="ECO:0000256" key="3">
    <source>
        <dbReference type="SAM" id="SignalP"/>
    </source>
</evidence>
<dbReference type="RefSeq" id="WP_336404996.1">
    <property type="nucleotide sequence ID" value="NZ_JBAPLU010000014.1"/>
</dbReference>
<evidence type="ECO:0000256" key="1">
    <source>
        <dbReference type="ARBA" id="ARBA00010062"/>
    </source>
</evidence>
<dbReference type="InterPro" id="IPR028081">
    <property type="entry name" value="Leu-bd"/>
</dbReference>
<feature type="chain" id="PRO_5046787741" evidence="3">
    <location>
        <begin position="30"/>
        <end position="420"/>
    </location>
</feature>
<sequence length="420" mass="41935">MKHLTRAGTTSSVALALLALAACSTTAPGAEGGGGGGDVATGNGVTDSQITVGILTDLSGPFAAGAAVQLTQAQAYWEQVNADGGVCDRDVVVDVQDHGYDPQRAVTLYRSMAPDVVALQQVLGSPTSAAVLPLAEADDLYVGGVGWAGSTLQYSNNQLPGASYAIQAANAVDYLVDELGVPEGSSVGIVYFAGDFGGDALAGAEHAAEERGVEIVAQEITPQVTDLSAQASALAQAGVEGVLLAAAPTQLASLAGVLSAQGADVPVIGMTPTFNPSLLTTPAADALLANAYSITAVSPYANDDSPGVQAADELYASADPDGATGWEVPLAYVQAELLKQALEGACDAGDLTPEGVVAALQDSSSVDTEGLLPDGLDYSNAGQSPTTTVFVSKVSADVDAGLQLLDQVSGPSAESFSYGG</sequence>
<evidence type="ECO:0000256" key="2">
    <source>
        <dbReference type="ARBA" id="ARBA00022729"/>
    </source>
</evidence>
<dbReference type="PANTHER" id="PTHR47235:SF1">
    <property type="entry name" value="BLR6548 PROTEIN"/>
    <property type="match status" value="1"/>
</dbReference>
<evidence type="ECO:0000259" key="4">
    <source>
        <dbReference type="Pfam" id="PF13458"/>
    </source>
</evidence>
<dbReference type="InterPro" id="IPR028082">
    <property type="entry name" value="Peripla_BP_I"/>
</dbReference>
<gene>
    <name evidence="5" type="ORF">TEK04_14170</name>
</gene>
<protein>
    <submittedName>
        <fullName evidence="5">ABC transporter substrate-binding protein</fullName>
    </submittedName>
</protein>
<keyword evidence="6" id="KW-1185">Reference proteome</keyword>
<dbReference type="Proteomes" id="UP001361570">
    <property type="component" value="Unassembled WGS sequence"/>
</dbReference>
<dbReference type="SUPFAM" id="SSF53822">
    <property type="entry name" value="Periplasmic binding protein-like I"/>
    <property type="match status" value="1"/>
</dbReference>
<accession>A0ABU8DVJ4</accession>
<feature type="domain" description="Leucine-binding protein" evidence="4">
    <location>
        <begin position="49"/>
        <end position="395"/>
    </location>
</feature>
<evidence type="ECO:0000313" key="5">
    <source>
        <dbReference type="EMBL" id="MEI4272871.1"/>
    </source>
</evidence>
<dbReference type="PROSITE" id="PS51257">
    <property type="entry name" value="PROKAR_LIPOPROTEIN"/>
    <property type="match status" value="1"/>
</dbReference>
<dbReference type="Pfam" id="PF13458">
    <property type="entry name" value="Peripla_BP_6"/>
    <property type="match status" value="1"/>
</dbReference>
<dbReference type="Gene3D" id="3.40.50.2300">
    <property type="match status" value="2"/>
</dbReference>
<comment type="caution">
    <text evidence="5">The sequence shown here is derived from an EMBL/GenBank/DDBJ whole genome shotgun (WGS) entry which is preliminary data.</text>
</comment>
<feature type="signal peptide" evidence="3">
    <location>
        <begin position="1"/>
        <end position="29"/>
    </location>
</feature>
<reference evidence="5 6" key="1">
    <citation type="submission" date="2024-03" db="EMBL/GenBank/DDBJ databases">
        <title>Draft genome sequence of Klenkia sp. LSe6-5.</title>
        <authorList>
            <person name="Duangmal K."/>
            <person name="Chantavorakit T."/>
        </authorList>
    </citation>
    <scope>NUCLEOTIDE SEQUENCE [LARGE SCALE GENOMIC DNA]</scope>
    <source>
        <strain evidence="5 6">LSe6-5</strain>
    </source>
</reference>
<comment type="similarity">
    <text evidence="1">Belongs to the leucine-binding protein family.</text>
</comment>
<dbReference type="EMBL" id="JBAPLU010000014">
    <property type="protein sequence ID" value="MEI4272871.1"/>
    <property type="molecule type" value="Genomic_DNA"/>
</dbReference>
<evidence type="ECO:0000313" key="6">
    <source>
        <dbReference type="Proteomes" id="UP001361570"/>
    </source>
</evidence>
<organism evidence="5 6">
    <name type="scientific">Klenkia sesuvii</name>
    <dbReference type="NCBI Taxonomy" id="3103137"/>
    <lineage>
        <taxon>Bacteria</taxon>
        <taxon>Bacillati</taxon>
        <taxon>Actinomycetota</taxon>
        <taxon>Actinomycetes</taxon>
        <taxon>Geodermatophilales</taxon>
        <taxon>Geodermatophilaceae</taxon>
        <taxon>Klenkia</taxon>
    </lineage>
</organism>